<dbReference type="SUPFAM" id="SSF56436">
    <property type="entry name" value="C-type lectin-like"/>
    <property type="match status" value="1"/>
</dbReference>
<sequence length="712" mass="80977">MGRYALLVGNSNYTAGLNPLPSAVRDVEALREVLLNPEVGGFAESDVTVLKDVEKGAIETAIYKLFADRKTDDLLLFYFSGHGVTDSRSDFYFTGLSTIKDELPPTALSSDYVHKAMNQSRSKRQVIILDCCHSGAFPKGMPMKDIGTVNVLPKLGGEGRAILTASSSTQYAFEQEGFELSLYTHFLVEGLKTGAAAKNDNEDISVEDLYDYVRDKVKSTNDNMSPEFYPVKEGYRIVLAKAAQGDPKLKFRKEVETVVRRSNGKISAIAKSFLSRRQGELQINQLEAEAIVSEVLRPYQEYTKKLEEYKQTLLEAIAEEFPFGEVMQAELQDYEKHLGLREEDIKEIANRIVAPRQVEYEKQLGETQKHEEAERLKQQQAAEAERLKRQQVQENKSSMLEQLRQKAEEDVRLMHQMEAERLNRQHQAKPTQQEFEFEFVNKVRLVKESSGFLGLGSNTKVQLERKKGKVQYIRLDLGKGVTLDLVNIPEGKFMMGSNEDSDEQPIHEVILPSFWMGKYTITNSQWETVMGTKPSEKYDVKFQGKNQPVVGVLWEDCQEFCKKLSEKTKKNVRLPSEAEWEYACRAGTTTPFHFGETITPELVNYNGNYPYGDVPKGEYRQKTVDVGSLSPNAWGLYQMHGNVWEWCEDVWHENYQGAPTDGKPWLNGGDQSRRALRGGSWGDCAINCRSAYRGRYYLDFRLDNVGFRVVVS</sequence>
<dbReference type="Gene3D" id="3.40.50.1460">
    <property type="match status" value="1"/>
</dbReference>
<dbReference type="InterPro" id="IPR016187">
    <property type="entry name" value="CTDL_fold"/>
</dbReference>
<dbReference type="InterPro" id="IPR029030">
    <property type="entry name" value="Caspase-like_dom_sf"/>
</dbReference>
<dbReference type="Pfam" id="PF03781">
    <property type="entry name" value="FGE-sulfatase"/>
    <property type="match status" value="1"/>
</dbReference>
<dbReference type="SUPFAM" id="SSF52129">
    <property type="entry name" value="Caspase-like"/>
    <property type="match status" value="1"/>
</dbReference>
<organism evidence="4 5">
    <name type="scientific">Tumidithrix elongata BACA0141</name>
    <dbReference type="NCBI Taxonomy" id="2716417"/>
    <lineage>
        <taxon>Bacteria</taxon>
        <taxon>Bacillati</taxon>
        <taxon>Cyanobacteriota</taxon>
        <taxon>Cyanophyceae</taxon>
        <taxon>Pseudanabaenales</taxon>
        <taxon>Pseudanabaenaceae</taxon>
        <taxon>Tumidithrix</taxon>
        <taxon>Tumidithrix elongata</taxon>
    </lineage>
</organism>
<dbReference type="InterPro" id="IPR042095">
    <property type="entry name" value="SUMF_sf"/>
</dbReference>
<name>A0AAW9PUF1_9CYAN</name>
<proteinExistence type="predicted"/>
<feature type="domain" description="Sulfatase-modifying factor enzyme-like" evidence="3">
    <location>
        <begin position="484"/>
        <end position="710"/>
    </location>
</feature>
<feature type="coiled-coil region" evidence="1">
    <location>
        <begin position="370"/>
        <end position="420"/>
    </location>
</feature>
<dbReference type="EMBL" id="JAZBJZ010000012">
    <property type="protein sequence ID" value="MEE3716081.1"/>
    <property type="molecule type" value="Genomic_DNA"/>
</dbReference>
<dbReference type="GO" id="GO:0006508">
    <property type="term" value="P:proteolysis"/>
    <property type="evidence" value="ECO:0007669"/>
    <property type="project" value="InterPro"/>
</dbReference>
<evidence type="ECO:0000259" key="2">
    <source>
        <dbReference type="Pfam" id="PF00656"/>
    </source>
</evidence>
<dbReference type="GO" id="GO:0120147">
    <property type="term" value="F:formylglycine-generating oxidase activity"/>
    <property type="evidence" value="ECO:0007669"/>
    <property type="project" value="TreeGrafter"/>
</dbReference>
<reference evidence="4" key="1">
    <citation type="submission" date="2024-01" db="EMBL/GenBank/DDBJ databases">
        <title>Bank of Algae and Cyanobacteria of the Azores (BACA) strain genomes.</title>
        <authorList>
            <person name="Luz R."/>
            <person name="Cordeiro R."/>
            <person name="Fonseca A."/>
            <person name="Goncalves V."/>
        </authorList>
    </citation>
    <scope>NUCLEOTIDE SEQUENCE</scope>
    <source>
        <strain evidence="4">BACA0141</strain>
    </source>
</reference>
<dbReference type="InterPro" id="IPR005532">
    <property type="entry name" value="SUMF_dom"/>
</dbReference>
<dbReference type="AlphaFoldDB" id="A0AAW9PUF1"/>
<dbReference type="NCBIfam" id="NF047832">
    <property type="entry name" value="caspase_w_EACC1"/>
    <property type="match status" value="1"/>
</dbReference>
<evidence type="ECO:0000259" key="3">
    <source>
        <dbReference type="Pfam" id="PF03781"/>
    </source>
</evidence>
<dbReference type="GO" id="GO:0004197">
    <property type="term" value="F:cysteine-type endopeptidase activity"/>
    <property type="evidence" value="ECO:0007669"/>
    <property type="project" value="InterPro"/>
</dbReference>
<dbReference type="Pfam" id="PF00656">
    <property type="entry name" value="Peptidase_C14"/>
    <property type="match status" value="1"/>
</dbReference>
<dbReference type="Gene3D" id="3.90.1580.10">
    <property type="entry name" value="paralog of FGE (formylglycine-generating enzyme)"/>
    <property type="match status" value="1"/>
</dbReference>
<evidence type="ECO:0000313" key="5">
    <source>
        <dbReference type="Proteomes" id="UP001333818"/>
    </source>
</evidence>
<evidence type="ECO:0000256" key="1">
    <source>
        <dbReference type="SAM" id="Coils"/>
    </source>
</evidence>
<dbReference type="RefSeq" id="WP_330482506.1">
    <property type="nucleotide sequence ID" value="NZ_JAZBJZ010000012.1"/>
</dbReference>
<dbReference type="PANTHER" id="PTHR23150">
    <property type="entry name" value="SULFATASE MODIFYING FACTOR 1, 2"/>
    <property type="match status" value="1"/>
</dbReference>
<gene>
    <name evidence="4" type="ORF">V2H45_04885</name>
</gene>
<dbReference type="Proteomes" id="UP001333818">
    <property type="component" value="Unassembled WGS sequence"/>
</dbReference>
<comment type="caution">
    <text evidence="4">The sequence shown here is derived from an EMBL/GenBank/DDBJ whole genome shotgun (WGS) entry which is preliminary data.</text>
</comment>
<dbReference type="PANTHER" id="PTHR23150:SF19">
    <property type="entry name" value="FORMYLGLYCINE-GENERATING ENZYME"/>
    <property type="match status" value="1"/>
</dbReference>
<keyword evidence="5" id="KW-1185">Reference proteome</keyword>
<evidence type="ECO:0000313" key="4">
    <source>
        <dbReference type="EMBL" id="MEE3716081.1"/>
    </source>
</evidence>
<accession>A0AAW9PUF1</accession>
<protein>
    <submittedName>
        <fullName evidence="4">SUMF1/EgtB/PvdO family nonheme iron enzyme</fullName>
    </submittedName>
</protein>
<keyword evidence="1" id="KW-0175">Coiled coil</keyword>
<feature type="domain" description="Peptidase C14 caspase" evidence="2">
    <location>
        <begin position="3"/>
        <end position="226"/>
    </location>
</feature>
<dbReference type="InterPro" id="IPR051043">
    <property type="entry name" value="Sulfatase_Mod_Factor_Kinase"/>
</dbReference>
<dbReference type="InterPro" id="IPR011600">
    <property type="entry name" value="Pept_C14_caspase"/>
</dbReference>